<dbReference type="InterPro" id="IPR004705">
    <property type="entry name" value="Cation/H_exchanger_CPA1_bac"/>
</dbReference>
<feature type="transmembrane region" description="Helical" evidence="10">
    <location>
        <begin position="311"/>
        <end position="333"/>
    </location>
</feature>
<comment type="caution">
    <text evidence="10">Lacks conserved residue(s) required for the propagation of feature annotation.</text>
</comment>
<feature type="transmembrane region" description="Helical" evidence="10">
    <location>
        <begin position="391"/>
        <end position="413"/>
    </location>
</feature>
<dbReference type="PANTHER" id="PTHR10110">
    <property type="entry name" value="SODIUM/HYDROGEN EXCHANGER"/>
    <property type="match status" value="1"/>
</dbReference>
<evidence type="ECO:0000313" key="13">
    <source>
        <dbReference type="Proteomes" id="UP001161691"/>
    </source>
</evidence>
<organism evidence="12 13">
    <name type="scientific">Cohnella hashimotonis</name>
    <dbReference type="NCBI Taxonomy" id="2826895"/>
    <lineage>
        <taxon>Bacteria</taxon>
        <taxon>Bacillati</taxon>
        <taxon>Bacillota</taxon>
        <taxon>Bacilli</taxon>
        <taxon>Bacillales</taxon>
        <taxon>Paenibacillaceae</taxon>
        <taxon>Cohnella</taxon>
    </lineage>
</organism>
<feature type="transmembrane region" description="Helical" evidence="10">
    <location>
        <begin position="272"/>
        <end position="291"/>
    </location>
</feature>
<keyword evidence="2 10" id="KW-0813">Transport</keyword>
<keyword evidence="4 10" id="KW-0812">Transmembrane</keyword>
<keyword evidence="5 10" id="KW-1133">Transmembrane helix</keyword>
<comment type="function">
    <text evidence="10">Na(+)/H(+) antiporter that extrudes sodium in exchange for external protons.</text>
</comment>
<dbReference type="NCBIfam" id="TIGR00831">
    <property type="entry name" value="a_cpa1"/>
    <property type="match status" value="1"/>
</dbReference>
<evidence type="ECO:0000256" key="2">
    <source>
        <dbReference type="ARBA" id="ARBA00022448"/>
    </source>
</evidence>
<gene>
    <name evidence="12" type="ORF">KB449_32690</name>
</gene>
<dbReference type="Proteomes" id="UP001161691">
    <property type="component" value="Unassembled WGS sequence"/>
</dbReference>
<dbReference type="PANTHER" id="PTHR10110:SF86">
    <property type="entry name" value="SODIUM_HYDROGEN EXCHANGER 7"/>
    <property type="match status" value="1"/>
</dbReference>
<evidence type="ECO:0000256" key="4">
    <source>
        <dbReference type="ARBA" id="ARBA00022692"/>
    </source>
</evidence>
<comment type="subcellular location">
    <subcellularLocation>
        <location evidence="1 10">Cell membrane</location>
        <topology evidence="1 10">Multi-pass membrane protein</topology>
    </subcellularLocation>
</comment>
<keyword evidence="8 10" id="KW-0472">Membrane</keyword>
<sequence>MELFFTILILLALVGVSNILSGKFPLVPVPLMQIALGIVIAAIPSGLHMHLEPELFFVLFIAPLLYNDGKHVSRAELWKLRVPILLLAVGLVFATVFLIGYAIHWMIPSIPLPVAFGLAAILSPTDAVAVSSLAGRIRLPNSLMHLLEGEALMNDASGLVAFKFAIAAALTGSFSLANASVSFLLIAIGGLAVGAVTALLVSGVRVWLRRSGLEDETMHMLIHLLTPFALYMIAEQLGVSGILAAVAGGVVHAIERDRMSSIKPLSNELSDNTWSVIVFILNGLVFVILGLQLPSVFNEVFREPTLNNGEVIAYAVVIFLMLLVLRFLWAYLFSRGGRWIGKKTESNAKLSFRMLAMTALSGVRGAVTLAGAFSIPLLLDNGGPFPERSLVIFLSAVVILLSLVAASALLPLFAQHPAESRAAELAAAERKGERLIMGAAIRAIHSATTEDNEVESASVISDYERWRRNPELDLRRMQHGKYDLEERELRLKAIDEERRTVNKLLREDRITETQAVLFQSNLEQMSMVLSVRTNLFKLLAKFWLRELKAMLTKQESRFKAIRDLSPADREAIRGVKVQTCEAALSSLRSERTCDARAAVMSQYEHMLAKLTSPYSFGKPPAGNEEVRRDLQWIAIQAERDEVQTLFERNEITRDVANKLRRTIRTREATLLSEALD</sequence>
<evidence type="ECO:0000256" key="3">
    <source>
        <dbReference type="ARBA" id="ARBA00022475"/>
    </source>
</evidence>
<comment type="caution">
    <text evidence="12">The sequence shown here is derived from an EMBL/GenBank/DDBJ whole genome shotgun (WGS) entry which is preliminary data.</text>
</comment>
<dbReference type="Pfam" id="PF00999">
    <property type="entry name" value="Na_H_Exchanger"/>
    <property type="match status" value="1"/>
</dbReference>
<evidence type="ECO:0000259" key="11">
    <source>
        <dbReference type="Pfam" id="PF00999"/>
    </source>
</evidence>
<dbReference type="InterPro" id="IPR018422">
    <property type="entry name" value="Cation/H_exchanger_CPA1"/>
</dbReference>
<dbReference type="EMBL" id="JAGRPV010000001">
    <property type="protein sequence ID" value="MDI4649732.1"/>
    <property type="molecule type" value="Genomic_DNA"/>
</dbReference>
<dbReference type="InterPro" id="IPR006153">
    <property type="entry name" value="Cation/H_exchanger_TM"/>
</dbReference>
<evidence type="ECO:0000256" key="7">
    <source>
        <dbReference type="ARBA" id="ARBA00023065"/>
    </source>
</evidence>
<keyword evidence="7 10" id="KW-0406">Ion transport</keyword>
<keyword evidence="3 10" id="KW-1003">Cell membrane</keyword>
<evidence type="ECO:0000313" key="12">
    <source>
        <dbReference type="EMBL" id="MDI4649732.1"/>
    </source>
</evidence>
<feature type="transmembrane region" description="Helical" evidence="10">
    <location>
        <begin position="84"/>
        <end position="107"/>
    </location>
</feature>
<dbReference type="Gene3D" id="6.10.140.1330">
    <property type="match status" value="1"/>
</dbReference>
<feature type="transmembrane region" description="Helical" evidence="10">
    <location>
        <begin position="156"/>
        <end position="176"/>
    </location>
</feature>
<feature type="transmembrane region" description="Helical" evidence="10">
    <location>
        <begin position="183"/>
        <end position="208"/>
    </location>
</feature>
<feature type="transmembrane region" description="Helical" evidence="10">
    <location>
        <begin position="354"/>
        <end position="379"/>
    </location>
</feature>
<protein>
    <submittedName>
        <fullName evidence="12">Na+/H+ antiporter</fullName>
    </submittedName>
</protein>
<evidence type="ECO:0000256" key="9">
    <source>
        <dbReference type="ARBA" id="ARBA00023201"/>
    </source>
</evidence>
<evidence type="ECO:0000256" key="10">
    <source>
        <dbReference type="RuleBase" id="RU366002"/>
    </source>
</evidence>
<comment type="similarity">
    <text evidence="10">Belongs to the monovalent cation:proton antiporter 1 (CPA1) transporter (TC 2.A.36) family.</text>
</comment>
<reference evidence="12" key="1">
    <citation type="submission" date="2023-04" db="EMBL/GenBank/DDBJ databases">
        <title>Comparative genomic analysis of Cohnella hashimotonis sp. nov., isolated from the International Space Station.</title>
        <authorList>
            <person name="Venkateswaran K."/>
            <person name="Simpson A."/>
        </authorList>
    </citation>
    <scope>NUCLEOTIDE SEQUENCE</scope>
    <source>
        <strain evidence="12">F6_2S_P_1</strain>
    </source>
</reference>
<feature type="domain" description="Cation/H+ exchanger transmembrane" evidence="11">
    <location>
        <begin position="10"/>
        <end position="409"/>
    </location>
</feature>
<keyword evidence="6 10" id="KW-0915">Sodium</keyword>
<feature type="transmembrane region" description="Helical" evidence="10">
    <location>
        <begin position="31"/>
        <end position="51"/>
    </location>
</feature>
<proteinExistence type="inferred from homology"/>
<evidence type="ECO:0000256" key="5">
    <source>
        <dbReference type="ARBA" id="ARBA00022989"/>
    </source>
</evidence>
<keyword evidence="9 10" id="KW-0739">Sodium transport</keyword>
<keyword evidence="10" id="KW-0050">Antiport</keyword>
<keyword evidence="13" id="KW-1185">Reference proteome</keyword>
<evidence type="ECO:0000256" key="1">
    <source>
        <dbReference type="ARBA" id="ARBA00004651"/>
    </source>
</evidence>
<evidence type="ECO:0000256" key="6">
    <source>
        <dbReference type="ARBA" id="ARBA00023053"/>
    </source>
</evidence>
<feature type="transmembrane region" description="Helical" evidence="10">
    <location>
        <begin position="228"/>
        <end position="251"/>
    </location>
</feature>
<accession>A0ABT6TSA6</accession>
<dbReference type="RefSeq" id="WP_282912341.1">
    <property type="nucleotide sequence ID" value="NZ_JAGRPV010000001.1"/>
</dbReference>
<evidence type="ECO:0000256" key="8">
    <source>
        <dbReference type="ARBA" id="ARBA00023136"/>
    </source>
</evidence>
<name>A0ABT6TSA6_9BACL</name>